<sequence length="44" mass="4657">MYYAYPHVSGLQVQGPLLKNCCRAAAPLARNGPRTTSTATTCAC</sequence>
<dbReference type="Proteomes" id="UP000314294">
    <property type="component" value="Unassembled WGS sequence"/>
</dbReference>
<dbReference type="EMBL" id="SRLO01016989">
    <property type="protein sequence ID" value="TNN23906.1"/>
    <property type="molecule type" value="Genomic_DNA"/>
</dbReference>
<protein>
    <submittedName>
        <fullName evidence="1">Uncharacterized protein</fullName>
    </submittedName>
</protein>
<accession>A0A4Z2E4R7</accession>
<evidence type="ECO:0000313" key="2">
    <source>
        <dbReference type="Proteomes" id="UP000314294"/>
    </source>
</evidence>
<proteinExistence type="predicted"/>
<reference evidence="1 2" key="1">
    <citation type="submission" date="2019-03" db="EMBL/GenBank/DDBJ databases">
        <title>First draft genome of Liparis tanakae, snailfish: a comprehensive survey of snailfish specific genes.</title>
        <authorList>
            <person name="Kim W."/>
            <person name="Song I."/>
            <person name="Jeong J.-H."/>
            <person name="Kim D."/>
            <person name="Kim S."/>
            <person name="Ryu S."/>
            <person name="Song J.Y."/>
            <person name="Lee S.K."/>
        </authorList>
    </citation>
    <scope>NUCLEOTIDE SEQUENCE [LARGE SCALE GENOMIC DNA]</scope>
    <source>
        <tissue evidence="1">Muscle</tissue>
    </source>
</reference>
<comment type="caution">
    <text evidence="1">The sequence shown here is derived from an EMBL/GenBank/DDBJ whole genome shotgun (WGS) entry which is preliminary data.</text>
</comment>
<evidence type="ECO:0000313" key="1">
    <source>
        <dbReference type="EMBL" id="TNN23906.1"/>
    </source>
</evidence>
<name>A0A4Z2E4R7_9TELE</name>
<organism evidence="1 2">
    <name type="scientific">Liparis tanakae</name>
    <name type="common">Tanaka's snailfish</name>
    <dbReference type="NCBI Taxonomy" id="230148"/>
    <lineage>
        <taxon>Eukaryota</taxon>
        <taxon>Metazoa</taxon>
        <taxon>Chordata</taxon>
        <taxon>Craniata</taxon>
        <taxon>Vertebrata</taxon>
        <taxon>Euteleostomi</taxon>
        <taxon>Actinopterygii</taxon>
        <taxon>Neopterygii</taxon>
        <taxon>Teleostei</taxon>
        <taxon>Neoteleostei</taxon>
        <taxon>Acanthomorphata</taxon>
        <taxon>Eupercaria</taxon>
        <taxon>Perciformes</taxon>
        <taxon>Cottioidei</taxon>
        <taxon>Cottales</taxon>
        <taxon>Liparidae</taxon>
        <taxon>Liparis</taxon>
    </lineage>
</organism>
<keyword evidence="2" id="KW-1185">Reference proteome</keyword>
<dbReference type="AlphaFoldDB" id="A0A4Z2E4R7"/>
<gene>
    <name evidence="1" type="ORF">EYF80_065972</name>
</gene>